<dbReference type="AlphaFoldDB" id="A0A133V8K1"/>
<reference evidence="2 3" key="1">
    <citation type="journal article" date="2016" name="Sci. Rep.">
        <title>Metabolic traits of an uncultured archaeal lineage -MSBL1- from brine pools of the Red Sea.</title>
        <authorList>
            <person name="Mwirichia R."/>
            <person name="Alam I."/>
            <person name="Rashid M."/>
            <person name="Vinu M."/>
            <person name="Ba-Alawi W."/>
            <person name="Anthony Kamau A."/>
            <person name="Kamanda Ngugi D."/>
            <person name="Goker M."/>
            <person name="Klenk H.P."/>
            <person name="Bajic V."/>
            <person name="Stingl U."/>
        </authorList>
    </citation>
    <scope>NUCLEOTIDE SEQUENCE [LARGE SCALE GENOMIC DNA]</scope>
    <source>
        <strain evidence="2">SCGC-AAA261D19</strain>
    </source>
</reference>
<proteinExistence type="predicted"/>
<keyword evidence="3" id="KW-1185">Reference proteome</keyword>
<feature type="region of interest" description="Disordered" evidence="1">
    <location>
        <begin position="1"/>
        <end position="33"/>
    </location>
</feature>
<evidence type="ECO:0000313" key="2">
    <source>
        <dbReference type="EMBL" id="KXB02742.1"/>
    </source>
</evidence>
<dbReference type="EMBL" id="LHXX01000005">
    <property type="protein sequence ID" value="KXB02742.1"/>
    <property type="molecule type" value="Genomic_DNA"/>
</dbReference>
<protein>
    <submittedName>
        <fullName evidence="2">Uncharacterized protein</fullName>
    </submittedName>
</protein>
<dbReference type="Proteomes" id="UP000070400">
    <property type="component" value="Unassembled WGS sequence"/>
</dbReference>
<accession>A0A133V8K1</accession>
<sequence>MKKNRSGGEDLRRLGDRLVGRDKNKGGGNDLRRLGDRLVGRVSEGKVKKILPPGKESTKVSKFLDNFKRLSSEYPELKSVKLKDLQNAISRIGMMHAEEVADYLRNKDYTSELREIKGHWITH</sequence>
<organism evidence="2 3">
    <name type="scientific">candidate division MSBL1 archaeon SCGC-AAA261D19</name>
    <dbReference type="NCBI Taxonomy" id="1698273"/>
    <lineage>
        <taxon>Archaea</taxon>
        <taxon>Methanobacteriati</taxon>
        <taxon>Methanobacteriota</taxon>
        <taxon>candidate division MSBL1</taxon>
    </lineage>
</organism>
<gene>
    <name evidence="2" type="ORF">AKJ43_00760</name>
</gene>
<evidence type="ECO:0000313" key="3">
    <source>
        <dbReference type="Proteomes" id="UP000070400"/>
    </source>
</evidence>
<comment type="caution">
    <text evidence="2">The sequence shown here is derived from an EMBL/GenBank/DDBJ whole genome shotgun (WGS) entry which is preliminary data.</text>
</comment>
<evidence type="ECO:0000256" key="1">
    <source>
        <dbReference type="SAM" id="MobiDB-lite"/>
    </source>
</evidence>
<name>A0A133V8K1_9EURY</name>